<evidence type="ECO:0000256" key="1">
    <source>
        <dbReference type="SAM" id="MobiDB-lite"/>
    </source>
</evidence>
<feature type="compositionally biased region" description="Polar residues" evidence="1">
    <location>
        <begin position="70"/>
        <end position="98"/>
    </location>
</feature>
<evidence type="ECO:0000313" key="2">
    <source>
        <dbReference type="EMBL" id="KAL1581791.1"/>
    </source>
</evidence>
<proteinExistence type="predicted"/>
<comment type="caution">
    <text evidence="2">The sequence shown here is derived from an EMBL/GenBank/DDBJ whole genome shotgun (WGS) entry which is preliminary data.</text>
</comment>
<dbReference type="Proteomes" id="UP000803884">
    <property type="component" value="Unassembled WGS sequence"/>
</dbReference>
<dbReference type="RefSeq" id="XP_069224900.1">
    <property type="nucleotide sequence ID" value="XM_069378183.1"/>
</dbReference>
<dbReference type="GeneID" id="96011021"/>
<protein>
    <submittedName>
        <fullName evidence="2">Uncharacterized protein</fullName>
    </submittedName>
</protein>
<name>A0AB34KCK8_9PEZI</name>
<feature type="compositionally biased region" description="Polar residues" evidence="1">
    <location>
        <begin position="105"/>
        <end position="116"/>
    </location>
</feature>
<sequence length="185" mass="20011">MAQPKHDTQENAEFSVEVFVYGAVEIRAAAWPSACFNRGPVRIKMKCPGWGVYKASADLAPIPFNARARVSQSPRAGKSSASAQACSDPSKNSDQRGGTTEAFETFSTGKTQSSEGSAWCPDGRAARQDSQTPTIPDSFCSRVPKRMRSGRQSADPLTSECGPARKSVRVSQRQKTARAMHERSP</sequence>
<reference evidence="2 3" key="1">
    <citation type="journal article" date="2020" name="Microbiol. Resour. Announc.">
        <title>Draft Genome Sequence of a Cladosporium Species Isolated from the Mesophotic Ascidian Didemnum maculosum.</title>
        <authorList>
            <person name="Gioti A."/>
            <person name="Siaperas R."/>
            <person name="Nikolaivits E."/>
            <person name="Le Goff G."/>
            <person name="Ouazzani J."/>
            <person name="Kotoulas G."/>
            <person name="Topakas E."/>
        </authorList>
    </citation>
    <scope>NUCLEOTIDE SEQUENCE [LARGE SCALE GENOMIC DNA]</scope>
    <source>
        <strain evidence="2 3">TM138-S3</strain>
    </source>
</reference>
<organism evidence="2 3">
    <name type="scientific">Cladosporium halotolerans</name>
    <dbReference type="NCBI Taxonomy" id="1052096"/>
    <lineage>
        <taxon>Eukaryota</taxon>
        <taxon>Fungi</taxon>
        <taxon>Dikarya</taxon>
        <taxon>Ascomycota</taxon>
        <taxon>Pezizomycotina</taxon>
        <taxon>Dothideomycetes</taxon>
        <taxon>Dothideomycetidae</taxon>
        <taxon>Cladosporiales</taxon>
        <taxon>Cladosporiaceae</taxon>
        <taxon>Cladosporium</taxon>
    </lineage>
</organism>
<dbReference type="AlphaFoldDB" id="A0AB34KCK8"/>
<dbReference type="EMBL" id="JAAQHG020000157">
    <property type="protein sequence ID" value="KAL1581791.1"/>
    <property type="molecule type" value="Genomic_DNA"/>
</dbReference>
<accession>A0AB34KCK8</accession>
<gene>
    <name evidence="2" type="ORF">WHR41_09580</name>
</gene>
<keyword evidence="3" id="KW-1185">Reference proteome</keyword>
<evidence type="ECO:0000313" key="3">
    <source>
        <dbReference type="Proteomes" id="UP000803884"/>
    </source>
</evidence>
<feature type="region of interest" description="Disordered" evidence="1">
    <location>
        <begin position="70"/>
        <end position="185"/>
    </location>
</feature>